<proteinExistence type="predicted"/>
<reference evidence="1 2" key="1">
    <citation type="journal article" date="2019" name="Int. J. Syst. Evol. Microbiol.">
        <title>The Global Catalogue of Microorganisms (GCM) 10K type strain sequencing project: providing services to taxonomists for standard genome sequencing and annotation.</title>
        <authorList>
            <consortium name="The Broad Institute Genomics Platform"/>
            <consortium name="The Broad Institute Genome Sequencing Center for Infectious Disease"/>
            <person name="Wu L."/>
            <person name="Ma J."/>
        </authorList>
    </citation>
    <scope>NUCLEOTIDE SEQUENCE [LARGE SCALE GENOMIC DNA]</scope>
    <source>
        <strain evidence="1 2">JCM 16227</strain>
    </source>
</reference>
<organism evidence="1 2">
    <name type="scientific">Gordonia cholesterolivorans</name>
    <dbReference type="NCBI Taxonomy" id="559625"/>
    <lineage>
        <taxon>Bacteria</taxon>
        <taxon>Bacillati</taxon>
        <taxon>Actinomycetota</taxon>
        <taxon>Actinomycetes</taxon>
        <taxon>Mycobacteriales</taxon>
        <taxon>Gordoniaceae</taxon>
        <taxon>Gordonia</taxon>
    </lineage>
</organism>
<dbReference type="RefSeq" id="WP_346075572.1">
    <property type="nucleotide sequence ID" value="NZ_BAAARB010000005.1"/>
</dbReference>
<evidence type="ECO:0000313" key="2">
    <source>
        <dbReference type="Proteomes" id="UP001501170"/>
    </source>
</evidence>
<evidence type="ECO:0008006" key="3">
    <source>
        <dbReference type="Google" id="ProtNLM"/>
    </source>
</evidence>
<protein>
    <recommendedName>
        <fullName evidence="3">GIY-YIG nuclease family protein</fullName>
    </recommendedName>
</protein>
<evidence type="ECO:0000313" key="1">
    <source>
        <dbReference type="EMBL" id="GAA2375819.1"/>
    </source>
</evidence>
<dbReference type="EMBL" id="BAAARB010000005">
    <property type="protein sequence ID" value="GAA2375819.1"/>
    <property type="molecule type" value="Genomic_DNA"/>
</dbReference>
<keyword evidence="2" id="KW-1185">Reference proteome</keyword>
<accession>A0ABN3HCE5</accession>
<dbReference type="Proteomes" id="UP001501170">
    <property type="component" value="Unassembled WGS sequence"/>
</dbReference>
<sequence length="194" mass="21879">MFDEFTKFYGTAAVPAIRFEAVRDLTQLDWRKVDDASEIPTEPGVYAWVDQDGFVRYHGSGRGAAGIHGRLRNQLSWRQNQRNRIAAAEKDDDIDEWFRAAIESPAIRLTAEIDCDLWVAVATDSSWELGTDEDDDLPTTALGWESFISELSHLTTGRRSLLGGGAWESKRGTLGDTMERVAWSRLQQVLQQCK</sequence>
<name>A0ABN3HCE5_9ACTN</name>
<gene>
    <name evidence="1" type="ORF">GCM10009855_13830</name>
</gene>
<comment type="caution">
    <text evidence="1">The sequence shown here is derived from an EMBL/GenBank/DDBJ whole genome shotgun (WGS) entry which is preliminary data.</text>
</comment>